<dbReference type="CDD" id="cd00588">
    <property type="entry name" value="CheW_like"/>
    <property type="match status" value="1"/>
</dbReference>
<evidence type="ECO:0000259" key="2">
    <source>
        <dbReference type="PROSITE" id="PS50851"/>
    </source>
</evidence>
<reference evidence="3 4" key="1">
    <citation type="submission" date="2016-02" db="EMBL/GenBank/DDBJ databases">
        <title>Secondary metabolites in Legionella.</title>
        <authorList>
            <person name="Tobias N.J."/>
            <person name="Bode H.B."/>
        </authorList>
    </citation>
    <scope>NUCLEOTIDE SEQUENCE [LARGE SCALE GENOMIC DNA]</scope>
    <source>
        <strain evidence="3 4">DSM 19216</strain>
    </source>
</reference>
<organism evidence="3 4">
    <name type="scientific">Legionella parisiensis</name>
    <dbReference type="NCBI Taxonomy" id="45071"/>
    <lineage>
        <taxon>Bacteria</taxon>
        <taxon>Pseudomonadati</taxon>
        <taxon>Pseudomonadota</taxon>
        <taxon>Gammaproteobacteria</taxon>
        <taxon>Legionellales</taxon>
        <taxon>Legionellaceae</taxon>
        <taxon>Legionella</taxon>
    </lineage>
</organism>
<dbReference type="GO" id="GO:0007165">
    <property type="term" value="P:signal transduction"/>
    <property type="evidence" value="ECO:0007669"/>
    <property type="project" value="InterPro"/>
</dbReference>
<dbReference type="InterPro" id="IPR002545">
    <property type="entry name" value="CheW-lke_dom"/>
</dbReference>
<name>A0A1E5JUA9_9GAMM</name>
<dbReference type="AlphaFoldDB" id="A0A1E5JUA9"/>
<dbReference type="Gene3D" id="2.30.30.40">
    <property type="entry name" value="SH3 Domains"/>
    <property type="match status" value="1"/>
</dbReference>
<feature type="coiled-coil region" evidence="1">
    <location>
        <begin position="13"/>
        <end position="40"/>
    </location>
</feature>
<keyword evidence="1" id="KW-0175">Coiled coil</keyword>
<dbReference type="SUPFAM" id="SSF50341">
    <property type="entry name" value="CheW-like"/>
    <property type="match status" value="1"/>
</dbReference>
<feature type="domain" description="CheW-like" evidence="2">
    <location>
        <begin position="42"/>
        <end position="181"/>
    </location>
</feature>
<dbReference type="EMBL" id="LSOG01000029">
    <property type="protein sequence ID" value="OEH48107.1"/>
    <property type="molecule type" value="Genomic_DNA"/>
</dbReference>
<dbReference type="GO" id="GO:0005829">
    <property type="term" value="C:cytosol"/>
    <property type="evidence" value="ECO:0007669"/>
    <property type="project" value="TreeGrafter"/>
</dbReference>
<evidence type="ECO:0000313" key="3">
    <source>
        <dbReference type="EMBL" id="OEH48107.1"/>
    </source>
</evidence>
<dbReference type="STRING" id="45071.Lpar_0910"/>
<dbReference type="Gene3D" id="2.40.50.180">
    <property type="entry name" value="CheA-289, Domain 4"/>
    <property type="match status" value="1"/>
</dbReference>
<protein>
    <submittedName>
        <fullName evidence="3">Chemotaxis protein CheW</fullName>
    </submittedName>
</protein>
<proteinExistence type="predicted"/>
<accession>A0A1E5JUA9</accession>
<dbReference type="OrthoDB" id="9790406at2"/>
<keyword evidence="4" id="KW-1185">Reference proteome</keyword>
<dbReference type="InterPro" id="IPR036061">
    <property type="entry name" value="CheW-like_dom_sf"/>
</dbReference>
<dbReference type="Pfam" id="PF01584">
    <property type="entry name" value="CheW"/>
    <property type="match status" value="1"/>
</dbReference>
<dbReference type="GO" id="GO:0006935">
    <property type="term" value="P:chemotaxis"/>
    <property type="evidence" value="ECO:0007669"/>
    <property type="project" value="InterPro"/>
</dbReference>
<dbReference type="Proteomes" id="UP000095229">
    <property type="component" value="Unassembled WGS sequence"/>
</dbReference>
<gene>
    <name evidence="3" type="primary">cheW_2</name>
    <name evidence="3" type="ORF">lpari_00906</name>
</gene>
<dbReference type="RefSeq" id="WP_058516808.1">
    <property type="nucleotide sequence ID" value="NZ_CAAAIE010000002.1"/>
</dbReference>
<dbReference type="PANTHER" id="PTHR22617:SF23">
    <property type="entry name" value="CHEMOTAXIS PROTEIN CHEW"/>
    <property type="match status" value="1"/>
</dbReference>
<dbReference type="PROSITE" id="PS50851">
    <property type="entry name" value="CHEW"/>
    <property type="match status" value="1"/>
</dbReference>
<dbReference type="PATRIC" id="fig|45071.6.peg.978"/>
<comment type="caution">
    <text evidence="3">The sequence shown here is derived from an EMBL/GenBank/DDBJ whole genome shotgun (WGS) entry which is preliminary data.</text>
</comment>
<dbReference type="InterPro" id="IPR039315">
    <property type="entry name" value="CheW"/>
</dbReference>
<dbReference type="SMART" id="SM00260">
    <property type="entry name" value="CheW"/>
    <property type="match status" value="1"/>
</dbReference>
<evidence type="ECO:0000313" key="4">
    <source>
        <dbReference type="Proteomes" id="UP000095229"/>
    </source>
</evidence>
<sequence>MMIKEQKHASELMPKSEEALKILQARAKQLAQQEEDVRKNHGVAFIRFSLSKNEIYGVPYQYVQEILHHTPMAHPPFAPNFIAGVLNWRGTLITVVDLLKFFHPNHSNHKQDNQFIIVVHANDITLGLLVHRVQGSETYLPGQLAAPLSSASVTNSEYILGIHHAVTAMINMEAFTSGLSQEIKTRLYKIGEGHGN</sequence>
<dbReference type="PANTHER" id="PTHR22617">
    <property type="entry name" value="CHEMOTAXIS SENSOR HISTIDINE KINASE-RELATED"/>
    <property type="match status" value="1"/>
</dbReference>
<evidence type="ECO:0000256" key="1">
    <source>
        <dbReference type="SAM" id="Coils"/>
    </source>
</evidence>